<dbReference type="InterPro" id="IPR011063">
    <property type="entry name" value="TilS/TtcA_N"/>
</dbReference>
<evidence type="ECO:0000259" key="7">
    <source>
        <dbReference type="Pfam" id="PF01171"/>
    </source>
</evidence>
<evidence type="ECO:0000256" key="3">
    <source>
        <dbReference type="ARBA" id="ARBA00022741"/>
    </source>
</evidence>
<evidence type="ECO:0000256" key="2">
    <source>
        <dbReference type="ARBA" id="ARBA00022694"/>
    </source>
</evidence>
<reference evidence="9" key="1">
    <citation type="journal article" date="2019" name="Int. J. Syst. Evol. Microbiol.">
        <title>The Global Catalogue of Microorganisms (GCM) 10K type strain sequencing project: providing services to taxonomists for standard genome sequencing and annotation.</title>
        <authorList>
            <consortium name="The Broad Institute Genomics Platform"/>
            <consortium name="The Broad Institute Genome Sequencing Center for Infectious Disease"/>
            <person name="Wu L."/>
            <person name="Ma J."/>
        </authorList>
    </citation>
    <scope>NUCLEOTIDE SEQUENCE [LARGE SCALE GENOMIC DNA]</scope>
    <source>
        <strain evidence="9">CCUG 50213</strain>
    </source>
</reference>
<dbReference type="HAMAP" id="MF_01161">
    <property type="entry name" value="tRNA_Ile_lys_synt"/>
    <property type="match status" value="1"/>
</dbReference>
<dbReference type="PANTHER" id="PTHR43033:SF1">
    <property type="entry name" value="TRNA(ILE)-LYSIDINE SYNTHASE-RELATED"/>
    <property type="match status" value="1"/>
</dbReference>
<dbReference type="PANTHER" id="PTHR43033">
    <property type="entry name" value="TRNA(ILE)-LYSIDINE SYNTHASE-RELATED"/>
    <property type="match status" value="1"/>
</dbReference>
<dbReference type="SUPFAM" id="SSF82829">
    <property type="entry name" value="MesJ substrate recognition domain-like"/>
    <property type="match status" value="1"/>
</dbReference>
<protein>
    <recommendedName>
        <fullName evidence="6">tRNA(Ile)-lysidine synthase</fullName>
        <ecNumber evidence="6">6.3.4.19</ecNumber>
    </recommendedName>
    <alternativeName>
        <fullName evidence="6">tRNA(Ile)-2-lysyl-cytidine synthase</fullName>
    </alternativeName>
    <alternativeName>
        <fullName evidence="6">tRNA(Ile)-lysidine synthetase</fullName>
    </alternativeName>
</protein>
<comment type="catalytic activity">
    <reaction evidence="5 6">
        <text>cytidine(34) in tRNA(Ile2) + L-lysine + ATP = lysidine(34) in tRNA(Ile2) + AMP + diphosphate + H(+)</text>
        <dbReference type="Rhea" id="RHEA:43744"/>
        <dbReference type="Rhea" id="RHEA-COMP:10625"/>
        <dbReference type="Rhea" id="RHEA-COMP:10670"/>
        <dbReference type="ChEBI" id="CHEBI:15378"/>
        <dbReference type="ChEBI" id="CHEBI:30616"/>
        <dbReference type="ChEBI" id="CHEBI:32551"/>
        <dbReference type="ChEBI" id="CHEBI:33019"/>
        <dbReference type="ChEBI" id="CHEBI:82748"/>
        <dbReference type="ChEBI" id="CHEBI:83665"/>
        <dbReference type="ChEBI" id="CHEBI:456215"/>
        <dbReference type="EC" id="6.3.4.19"/>
    </reaction>
</comment>
<keyword evidence="2 6" id="KW-0819">tRNA processing</keyword>
<dbReference type="SUPFAM" id="SSF52402">
    <property type="entry name" value="Adenine nucleotide alpha hydrolases-like"/>
    <property type="match status" value="1"/>
</dbReference>
<comment type="caution">
    <text evidence="8">The sequence shown here is derived from an EMBL/GenBank/DDBJ whole genome shotgun (WGS) entry which is preliminary data.</text>
</comment>
<comment type="subcellular location">
    <subcellularLocation>
        <location evidence="6">Cytoplasm</location>
    </subcellularLocation>
</comment>
<comment type="similarity">
    <text evidence="6">Belongs to the tRNA(Ile)-lysidine synthase family.</text>
</comment>
<evidence type="ECO:0000256" key="1">
    <source>
        <dbReference type="ARBA" id="ARBA00022598"/>
    </source>
</evidence>
<dbReference type="InterPro" id="IPR014729">
    <property type="entry name" value="Rossmann-like_a/b/a_fold"/>
</dbReference>
<evidence type="ECO:0000256" key="6">
    <source>
        <dbReference type="HAMAP-Rule" id="MF_01161"/>
    </source>
</evidence>
<sequence length="355" mass="37103">MCWPGYRRSVEHPQFMQVRRAVRRALADVVGGGEADPLVLVGVSGGADSLALAAALSAEAEAAGALAGALVVDHGLQPHSADVAQRAAGQAESFGLDPVVVRRVSVRADGGPEAAARAARYDAFASVASAHGAAAVLTAHTRDDQAEQVLLGLARGSGTRSIAGIPVARALTESTRLLRPLLDPALDITRATTVAACVELGLEPWQDPHNQDPGYARVRVRETVLPLLVEQLGEGVRAGLARSADLAREDALALDEWADRVLRELGSAEQPGGVVVLGPESIGALTAVPAAIRQRVIHRIAAEHFGANLSRQHTLALARLVTDWRGRGPAFVPGIRATRTREALTLAPQLTSPRG</sequence>
<gene>
    <name evidence="6 8" type="primary">tilS</name>
    <name evidence="8" type="ORF">ACFQ3U_07235</name>
</gene>
<proteinExistence type="inferred from homology"/>
<keyword evidence="9" id="KW-1185">Reference proteome</keyword>
<keyword evidence="6" id="KW-0963">Cytoplasm</keyword>
<dbReference type="EC" id="6.3.4.19" evidence="6"/>
<dbReference type="GO" id="GO:0032267">
    <property type="term" value="F:tRNA(Ile)-lysidine synthase activity"/>
    <property type="evidence" value="ECO:0007669"/>
    <property type="project" value="UniProtKB-EC"/>
</dbReference>
<dbReference type="NCBIfam" id="TIGR02432">
    <property type="entry name" value="lysidine_TilS_N"/>
    <property type="match status" value="1"/>
</dbReference>
<evidence type="ECO:0000256" key="5">
    <source>
        <dbReference type="ARBA" id="ARBA00048539"/>
    </source>
</evidence>
<dbReference type="CDD" id="cd01992">
    <property type="entry name" value="TilS_N"/>
    <property type="match status" value="1"/>
</dbReference>
<keyword evidence="3 6" id="KW-0547">Nucleotide-binding</keyword>
<name>A0ABW3TM39_9MICO</name>
<feature type="domain" description="tRNA(Ile)-lysidine/2-thiocytidine synthase N-terminal" evidence="7">
    <location>
        <begin position="39"/>
        <end position="222"/>
    </location>
</feature>
<dbReference type="Gene3D" id="1.20.59.20">
    <property type="match status" value="1"/>
</dbReference>
<dbReference type="RefSeq" id="WP_382388804.1">
    <property type="nucleotide sequence ID" value="NZ_BAAAKZ010000002.1"/>
</dbReference>
<dbReference type="InterPro" id="IPR012795">
    <property type="entry name" value="tRNA_Ile_lys_synt_N"/>
</dbReference>
<keyword evidence="1 6" id="KW-0436">Ligase</keyword>
<dbReference type="Gene3D" id="3.40.50.620">
    <property type="entry name" value="HUPs"/>
    <property type="match status" value="1"/>
</dbReference>
<dbReference type="Pfam" id="PF01171">
    <property type="entry name" value="ATP_bind_3"/>
    <property type="match status" value="1"/>
</dbReference>
<dbReference type="EMBL" id="JBHTLY010000002">
    <property type="protein sequence ID" value="MFD1201680.1"/>
    <property type="molecule type" value="Genomic_DNA"/>
</dbReference>
<evidence type="ECO:0000256" key="4">
    <source>
        <dbReference type="ARBA" id="ARBA00022840"/>
    </source>
</evidence>
<comment type="domain">
    <text evidence="6">The N-terminal region contains the highly conserved SGGXDS motif, predicted to be a P-loop motif involved in ATP binding.</text>
</comment>
<keyword evidence="4 6" id="KW-0067">ATP-binding</keyword>
<evidence type="ECO:0000313" key="8">
    <source>
        <dbReference type="EMBL" id="MFD1201680.1"/>
    </source>
</evidence>
<accession>A0ABW3TM39</accession>
<dbReference type="Proteomes" id="UP001597181">
    <property type="component" value="Unassembled WGS sequence"/>
</dbReference>
<feature type="binding site" evidence="6">
    <location>
        <begin position="44"/>
        <end position="49"/>
    </location>
    <ligand>
        <name>ATP</name>
        <dbReference type="ChEBI" id="CHEBI:30616"/>
    </ligand>
</feature>
<organism evidence="8 9">
    <name type="scientific">Leucobacter albus</name>
    <dbReference type="NCBI Taxonomy" id="272210"/>
    <lineage>
        <taxon>Bacteria</taxon>
        <taxon>Bacillati</taxon>
        <taxon>Actinomycetota</taxon>
        <taxon>Actinomycetes</taxon>
        <taxon>Micrococcales</taxon>
        <taxon>Microbacteriaceae</taxon>
        <taxon>Leucobacter</taxon>
    </lineage>
</organism>
<dbReference type="InterPro" id="IPR012094">
    <property type="entry name" value="tRNA_Ile_lys_synt"/>
</dbReference>
<comment type="function">
    <text evidence="6">Ligates lysine onto the cytidine present at position 34 of the AUA codon-specific tRNA(Ile) that contains the anticodon CAU, in an ATP-dependent manner. Cytidine is converted to lysidine, thus changing the amino acid specificity of the tRNA from methionine to isoleucine.</text>
</comment>
<evidence type="ECO:0000313" key="9">
    <source>
        <dbReference type="Proteomes" id="UP001597181"/>
    </source>
</evidence>